<proteinExistence type="predicted"/>
<evidence type="ECO:0000313" key="1">
    <source>
        <dbReference type="EMBL" id="CAH2311881.1"/>
    </source>
</evidence>
<evidence type="ECO:0000313" key="2">
    <source>
        <dbReference type="Proteomes" id="UP001295444"/>
    </source>
</evidence>
<protein>
    <submittedName>
        <fullName evidence="1">Uncharacterized protein</fullName>
    </submittedName>
</protein>
<organism evidence="1 2">
    <name type="scientific">Pelobates cultripes</name>
    <name type="common">Western spadefoot toad</name>
    <dbReference type="NCBI Taxonomy" id="61616"/>
    <lineage>
        <taxon>Eukaryota</taxon>
        <taxon>Metazoa</taxon>
        <taxon>Chordata</taxon>
        <taxon>Craniata</taxon>
        <taxon>Vertebrata</taxon>
        <taxon>Euteleostomi</taxon>
        <taxon>Amphibia</taxon>
        <taxon>Batrachia</taxon>
        <taxon>Anura</taxon>
        <taxon>Pelobatoidea</taxon>
        <taxon>Pelobatidae</taxon>
        <taxon>Pelobates</taxon>
    </lineage>
</organism>
<dbReference type="Proteomes" id="UP001295444">
    <property type="component" value="Chromosome 08"/>
</dbReference>
<accession>A0AAD1WHY4</accession>
<dbReference type="EMBL" id="OW240919">
    <property type="protein sequence ID" value="CAH2311881.1"/>
    <property type="molecule type" value="Genomic_DNA"/>
</dbReference>
<dbReference type="AlphaFoldDB" id="A0AAD1WHY4"/>
<keyword evidence="2" id="KW-1185">Reference proteome</keyword>
<gene>
    <name evidence="1" type="ORF">PECUL_23A034128</name>
</gene>
<name>A0AAD1WHY4_PELCU</name>
<sequence length="149" mass="16615">MIVKGVPTSKYYLDKTRDASTWTGPTEQLAQYIDNSSNAAIVQQTDAIKQGCTMPADMPMETALLLSPSSQQSIPVENMDTLFSNISSVTRVSEMDSTLNVSEFKDPIYSPEEETTDIGDLTFLTEPSPEDYVSERKFFVFETSLDFID</sequence>
<reference evidence="1" key="1">
    <citation type="submission" date="2022-03" db="EMBL/GenBank/DDBJ databases">
        <authorList>
            <person name="Alioto T."/>
            <person name="Alioto T."/>
            <person name="Gomez Garrido J."/>
        </authorList>
    </citation>
    <scope>NUCLEOTIDE SEQUENCE</scope>
</reference>